<gene>
    <name evidence="2" type="ORF">TRAPUB_11329</name>
</gene>
<feature type="region of interest" description="Disordered" evidence="1">
    <location>
        <begin position="1"/>
        <end position="25"/>
    </location>
</feature>
<dbReference type="EMBL" id="MNAD01000521">
    <property type="protein sequence ID" value="OJT12104.1"/>
    <property type="molecule type" value="Genomic_DNA"/>
</dbReference>
<proteinExistence type="predicted"/>
<dbReference type="Proteomes" id="UP000184267">
    <property type="component" value="Unassembled WGS sequence"/>
</dbReference>
<accession>A0A1M2VWW5</accession>
<keyword evidence="3" id="KW-1185">Reference proteome</keyword>
<evidence type="ECO:0000256" key="1">
    <source>
        <dbReference type="SAM" id="MobiDB-lite"/>
    </source>
</evidence>
<reference evidence="2 3" key="1">
    <citation type="submission" date="2016-10" db="EMBL/GenBank/DDBJ databases">
        <title>Genome sequence of the basidiomycete white-rot fungus Trametes pubescens.</title>
        <authorList>
            <person name="Makela M.R."/>
            <person name="Granchi Z."/>
            <person name="Peng M."/>
            <person name="De Vries R.P."/>
            <person name="Grigoriev I."/>
            <person name="Riley R."/>
            <person name="Hilden K."/>
        </authorList>
    </citation>
    <scope>NUCLEOTIDE SEQUENCE [LARGE SCALE GENOMIC DNA]</scope>
    <source>
        <strain evidence="2 3">FBCC735</strain>
    </source>
</reference>
<protein>
    <submittedName>
        <fullName evidence="2">Uncharacterized protein</fullName>
    </submittedName>
</protein>
<evidence type="ECO:0000313" key="3">
    <source>
        <dbReference type="Proteomes" id="UP000184267"/>
    </source>
</evidence>
<name>A0A1M2VWW5_TRAPU</name>
<organism evidence="2 3">
    <name type="scientific">Trametes pubescens</name>
    <name type="common">White-rot fungus</name>
    <dbReference type="NCBI Taxonomy" id="154538"/>
    <lineage>
        <taxon>Eukaryota</taxon>
        <taxon>Fungi</taxon>
        <taxon>Dikarya</taxon>
        <taxon>Basidiomycota</taxon>
        <taxon>Agaricomycotina</taxon>
        <taxon>Agaricomycetes</taxon>
        <taxon>Polyporales</taxon>
        <taxon>Polyporaceae</taxon>
        <taxon>Trametes</taxon>
    </lineage>
</organism>
<feature type="region of interest" description="Disordered" evidence="1">
    <location>
        <begin position="80"/>
        <end position="134"/>
    </location>
</feature>
<evidence type="ECO:0000313" key="2">
    <source>
        <dbReference type="EMBL" id="OJT12104.1"/>
    </source>
</evidence>
<dbReference type="AlphaFoldDB" id="A0A1M2VWW5"/>
<sequence>MAGSDGKDRRPAPFSGSADSVGGARTCSNVSQAARGLGASLAVGAVAVPAVPAPLRDGAGGRDPVADDVRDVALQFVRTTDSPARHHGHSSHGARMQAHSTTLHQKTPDGDTSRGQKKPLRTAPAGGARRSEVDARRRVRMMPFEVRIQVTGPCPSRGGIREFPYGCTSSRIAVNEEASRSRVAPEPDMDTPAKIPIIVSADARGVWG</sequence>
<feature type="compositionally biased region" description="Basic and acidic residues" evidence="1">
    <location>
        <begin position="1"/>
        <end position="11"/>
    </location>
</feature>
<comment type="caution">
    <text evidence="2">The sequence shown here is derived from an EMBL/GenBank/DDBJ whole genome shotgun (WGS) entry which is preliminary data.</text>
</comment>